<name>A0A521EAD6_9RHOB</name>
<protein>
    <submittedName>
        <fullName evidence="1">Uncharacterized protein</fullName>
    </submittedName>
</protein>
<proteinExistence type="predicted"/>
<accession>A0A521EAD6</accession>
<keyword evidence="2" id="KW-1185">Reference proteome</keyword>
<gene>
    <name evidence="1" type="ORF">SAMN06265173_11546</name>
</gene>
<evidence type="ECO:0000313" key="1">
    <source>
        <dbReference type="EMBL" id="SMO80908.1"/>
    </source>
</evidence>
<organism evidence="1 2">
    <name type="scientific">Thalassovita litoralis</name>
    <dbReference type="NCBI Taxonomy" id="1010611"/>
    <lineage>
        <taxon>Bacteria</taxon>
        <taxon>Pseudomonadati</taxon>
        <taxon>Pseudomonadota</taxon>
        <taxon>Alphaproteobacteria</taxon>
        <taxon>Rhodobacterales</taxon>
        <taxon>Roseobacteraceae</taxon>
        <taxon>Thalassovita</taxon>
    </lineage>
</organism>
<sequence>MHDSSRSVPVENILKTGIVEQVSLLKRPEFYSIFPACKQIIESDRDIPALKAQRM</sequence>
<evidence type="ECO:0000313" key="2">
    <source>
        <dbReference type="Proteomes" id="UP000316030"/>
    </source>
</evidence>
<dbReference type="EMBL" id="FXTO01000015">
    <property type="protein sequence ID" value="SMO80908.1"/>
    <property type="molecule type" value="Genomic_DNA"/>
</dbReference>
<dbReference type="Proteomes" id="UP000316030">
    <property type="component" value="Unassembled WGS sequence"/>
</dbReference>
<dbReference type="AlphaFoldDB" id="A0A521EAD6"/>
<reference evidence="1 2" key="1">
    <citation type="submission" date="2017-05" db="EMBL/GenBank/DDBJ databases">
        <authorList>
            <person name="Varghese N."/>
            <person name="Submissions S."/>
        </authorList>
    </citation>
    <scope>NUCLEOTIDE SEQUENCE [LARGE SCALE GENOMIC DNA]</scope>
    <source>
        <strain evidence="1 2">DSM 29506</strain>
    </source>
</reference>